<accession>A0A8S5MGQ3</accession>
<evidence type="ECO:0000313" key="1">
    <source>
        <dbReference type="EMBL" id="DAD81521.1"/>
    </source>
</evidence>
<proteinExistence type="predicted"/>
<dbReference type="EMBL" id="BK014902">
    <property type="protein sequence ID" value="DAD81521.1"/>
    <property type="molecule type" value="Genomic_DNA"/>
</dbReference>
<sequence>MCVSDEFTIENAIKNIEDRLWVNYIKDGNRKRPEEYKNIREFVGSFTKFYNSVELVEVK</sequence>
<reference evidence="1" key="1">
    <citation type="journal article" date="2021" name="Proc. Natl. Acad. Sci. U.S.A.">
        <title>A Catalog of Tens of Thousands of Viruses from Human Metagenomes Reveals Hidden Associations with Chronic Diseases.</title>
        <authorList>
            <person name="Tisza M.J."/>
            <person name="Buck C.B."/>
        </authorList>
    </citation>
    <scope>NUCLEOTIDE SEQUENCE</scope>
    <source>
        <strain evidence="1">Ct1h53</strain>
    </source>
</reference>
<organism evidence="1">
    <name type="scientific">Podoviridae sp. ct1h53</name>
    <dbReference type="NCBI Taxonomy" id="2826536"/>
    <lineage>
        <taxon>Viruses</taxon>
        <taxon>Duplodnaviria</taxon>
        <taxon>Heunggongvirae</taxon>
        <taxon>Uroviricota</taxon>
        <taxon>Caudoviricetes</taxon>
    </lineage>
</organism>
<protein>
    <submittedName>
        <fullName evidence="1">Uncharacterized protein</fullName>
    </submittedName>
</protein>
<name>A0A8S5MGQ3_9CAUD</name>